<sequence>MTTMASQLKAEETAIVEDVGGRRTPGWPFPPSSKGASQSGYLQPPPPTPTRRARADTAESLSIGMIPIALSSSLSESSASSLFSAVSSGKEEEEDQAPLLLPKTTYSPSKLDPRERKGKDRKAGRGVVQGMASLGAGSSDSVMHESLLPQPLAVGQSGKKKKEEKAESGWWGPLAGVIGRPKGEFDPGNVV</sequence>
<evidence type="ECO:0000313" key="2">
    <source>
        <dbReference type="EMBL" id="KAK4200238.1"/>
    </source>
</evidence>
<name>A0AAN6XGD6_9PEZI</name>
<proteinExistence type="predicted"/>
<accession>A0AAN6XGD6</accession>
<feature type="region of interest" description="Disordered" evidence="1">
    <location>
        <begin position="73"/>
        <end position="127"/>
    </location>
</feature>
<feature type="compositionally biased region" description="Basic and acidic residues" evidence="1">
    <location>
        <begin position="111"/>
        <end position="123"/>
    </location>
</feature>
<evidence type="ECO:0000256" key="1">
    <source>
        <dbReference type="SAM" id="MobiDB-lite"/>
    </source>
</evidence>
<protein>
    <submittedName>
        <fullName evidence="2">Uncharacterized protein</fullName>
    </submittedName>
</protein>
<dbReference type="EMBL" id="MU863922">
    <property type="protein sequence ID" value="KAK4200238.1"/>
    <property type="molecule type" value="Genomic_DNA"/>
</dbReference>
<dbReference type="AlphaFoldDB" id="A0AAN6XGD6"/>
<feature type="region of interest" description="Disordered" evidence="1">
    <location>
        <begin position="1"/>
        <end position="58"/>
    </location>
</feature>
<reference evidence="2" key="1">
    <citation type="journal article" date="2023" name="Mol. Phylogenet. Evol.">
        <title>Genome-scale phylogeny and comparative genomics of the fungal order Sordariales.</title>
        <authorList>
            <person name="Hensen N."/>
            <person name="Bonometti L."/>
            <person name="Westerberg I."/>
            <person name="Brannstrom I.O."/>
            <person name="Guillou S."/>
            <person name="Cros-Aarteil S."/>
            <person name="Calhoun S."/>
            <person name="Haridas S."/>
            <person name="Kuo A."/>
            <person name="Mondo S."/>
            <person name="Pangilinan J."/>
            <person name="Riley R."/>
            <person name="LaButti K."/>
            <person name="Andreopoulos B."/>
            <person name="Lipzen A."/>
            <person name="Chen C."/>
            <person name="Yan M."/>
            <person name="Daum C."/>
            <person name="Ng V."/>
            <person name="Clum A."/>
            <person name="Steindorff A."/>
            <person name="Ohm R.A."/>
            <person name="Martin F."/>
            <person name="Silar P."/>
            <person name="Natvig D.O."/>
            <person name="Lalanne C."/>
            <person name="Gautier V."/>
            <person name="Ament-Velasquez S.L."/>
            <person name="Kruys A."/>
            <person name="Hutchinson M.I."/>
            <person name="Powell A.J."/>
            <person name="Barry K."/>
            <person name="Miller A.N."/>
            <person name="Grigoriev I.V."/>
            <person name="Debuchy R."/>
            <person name="Gladieux P."/>
            <person name="Hiltunen Thoren M."/>
            <person name="Johannesson H."/>
        </authorList>
    </citation>
    <scope>NUCLEOTIDE SEQUENCE</scope>
    <source>
        <strain evidence="2">CBS 315.58</strain>
    </source>
</reference>
<keyword evidence="3" id="KW-1185">Reference proteome</keyword>
<feature type="region of interest" description="Disordered" evidence="1">
    <location>
        <begin position="151"/>
        <end position="191"/>
    </location>
</feature>
<gene>
    <name evidence="2" type="ORF">QBC40DRAFT_280498</name>
</gene>
<feature type="compositionally biased region" description="Low complexity" evidence="1">
    <location>
        <begin position="73"/>
        <end position="88"/>
    </location>
</feature>
<evidence type="ECO:0000313" key="3">
    <source>
        <dbReference type="Proteomes" id="UP001303160"/>
    </source>
</evidence>
<reference evidence="2" key="2">
    <citation type="submission" date="2023-05" db="EMBL/GenBank/DDBJ databases">
        <authorList>
            <consortium name="Lawrence Berkeley National Laboratory"/>
            <person name="Steindorff A."/>
            <person name="Hensen N."/>
            <person name="Bonometti L."/>
            <person name="Westerberg I."/>
            <person name="Brannstrom I.O."/>
            <person name="Guillou S."/>
            <person name="Cros-Aarteil S."/>
            <person name="Calhoun S."/>
            <person name="Haridas S."/>
            <person name="Kuo A."/>
            <person name="Mondo S."/>
            <person name="Pangilinan J."/>
            <person name="Riley R."/>
            <person name="Labutti K."/>
            <person name="Andreopoulos B."/>
            <person name="Lipzen A."/>
            <person name="Chen C."/>
            <person name="Yanf M."/>
            <person name="Daum C."/>
            <person name="Ng V."/>
            <person name="Clum A."/>
            <person name="Ohm R."/>
            <person name="Martin F."/>
            <person name="Silar P."/>
            <person name="Natvig D."/>
            <person name="Lalanne C."/>
            <person name="Gautier V."/>
            <person name="Ament-Velasquez S.L."/>
            <person name="Kruys A."/>
            <person name="Hutchinson M.I."/>
            <person name="Powell A.J."/>
            <person name="Barry K."/>
            <person name="Miller A.N."/>
            <person name="Grigoriev I.V."/>
            <person name="Debuchy R."/>
            <person name="Gladieux P."/>
            <person name="Thoren M.H."/>
            <person name="Johannesson H."/>
        </authorList>
    </citation>
    <scope>NUCLEOTIDE SEQUENCE</scope>
    <source>
        <strain evidence="2">CBS 315.58</strain>
    </source>
</reference>
<organism evidence="2 3">
    <name type="scientific">Triangularia verruculosa</name>
    <dbReference type="NCBI Taxonomy" id="2587418"/>
    <lineage>
        <taxon>Eukaryota</taxon>
        <taxon>Fungi</taxon>
        <taxon>Dikarya</taxon>
        <taxon>Ascomycota</taxon>
        <taxon>Pezizomycotina</taxon>
        <taxon>Sordariomycetes</taxon>
        <taxon>Sordariomycetidae</taxon>
        <taxon>Sordariales</taxon>
        <taxon>Podosporaceae</taxon>
        <taxon>Triangularia</taxon>
    </lineage>
</organism>
<comment type="caution">
    <text evidence="2">The sequence shown here is derived from an EMBL/GenBank/DDBJ whole genome shotgun (WGS) entry which is preliminary data.</text>
</comment>
<dbReference type="Proteomes" id="UP001303160">
    <property type="component" value="Unassembled WGS sequence"/>
</dbReference>